<evidence type="ECO:0000313" key="1">
    <source>
        <dbReference type="EMBL" id="KGX84564.1"/>
    </source>
</evidence>
<dbReference type="AlphaFoldDB" id="A0A0A5FXP8"/>
<evidence type="ECO:0008006" key="3">
    <source>
        <dbReference type="Google" id="ProtNLM"/>
    </source>
</evidence>
<dbReference type="eggNOG" id="COG0726">
    <property type="taxonomic scope" value="Bacteria"/>
</dbReference>
<sequence length="567" mass="65666">MNQIAKIGVYIDDRLSKRYWEYGQNVFALFLHEVLGRLRVPYQTIKDIDEVKTNDFDIVIAGFSPETKDEGEKILQYMTDGGTVLALANLNQLAPRLGYKTGKEINEGYAQYDHEKYTKLRFLNASPWNSIHNNGDYVHKGVVYEKGTQPSFNTPLFQQLPIGEGKFHRCSVDIMKTIVNLQQGKEPLFHDGVPAPDNSAEIVDNVLKVDDMYAMDWDEDRKTTETNQSYFAYPYADLWREVLFNYLINLALDKDLTVPFVGYWPDQVKSVALMSHDSDYNQDEHAETTLDLLNETGIKSTWCMILPGYSKEIYNRVKEEGHELAFHYNAVHVDEGVWSREAFHEQFTEIKENIGQIPILSNKNHLTRYEGWGELFEWCEETGIQSDQTYGPSKKGNLGFLFGTCHPYFPIAWGTDRNRMYDVLEAVFLTPDLETGKWGDTSIINPILDEVMNVQGVAHFLFHQIHIHRNSKVRNAFREFVSKAKSRGFTFWTGKELNEWERLKRTVFINEINDLNHIQYKANEGIKNFIVYVPTKYTENKDESVFGISCRKIVCQPDEVKKDEVNI</sequence>
<dbReference type="InterPro" id="IPR011330">
    <property type="entry name" value="Glyco_hydro/deAcase_b/a-brl"/>
</dbReference>
<organism evidence="1 2">
    <name type="scientific">Pontibacillus marinus BH030004 = DSM 16465</name>
    <dbReference type="NCBI Taxonomy" id="1385511"/>
    <lineage>
        <taxon>Bacteria</taxon>
        <taxon>Bacillati</taxon>
        <taxon>Bacillota</taxon>
        <taxon>Bacilli</taxon>
        <taxon>Bacillales</taxon>
        <taxon>Bacillaceae</taxon>
        <taxon>Pontibacillus</taxon>
    </lineage>
</organism>
<dbReference type="EMBL" id="AVPF01000053">
    <property type="protein sequence ID" value="KGX84564.1"/>
    <property type="molecule type" value="Genomic_DNA"/>
</dbReference>
<dbReference type="Proteomes" id="UP000030403">
    <property type="component" value="Unassembled WGS sequence"/>
</dbReference>
<gene>
    <name evidence="1" type="ORF">N783_16635</name>
</gene>
<name>A0A0A5FXP8_9BACI</name>
<dbReference type="Gene3D" id="3.20.20.370">
    <property type="entry name" value="Glycoside hydrolase/deacetylase"/>
    <property type="match status" value="1"/>
</dbReference>
<dbReference type="RefSeq" id="WP_051254974.1">
    <property type="nucleotide sequence ID" value="NZ_AULJ01000008.1"/>
</dbReference>
<comment type="caution">
    <text evidence="1">The sequence shown here is derived from an EMBL/GenBank/DDBJ whole genome shotgun (WGS) entry which is preliminary data.</text>
</comment>
<evidence type="ECO:0000313" key="2">
    <source>
        <dbReference type="Proteomes" id="UP000030403"/>
    </source>
</evidence>
<dbReference type="SUPFAM" id="SSF88713">
    <property type="entry name" value="Glycoside hydrolase/deacetylase"/>
    <property type="match status" value="1"/>
</dbReference>
<proteinExistence type="predicted"/>
<dbReference type="GO" id="GO:0005975">
    <property type="term" value="P:carbohydrate metabolic process"/>
    <property type="evidence" value="ECO:0007669"/>
    <property type="project" value="InterPro"/>
</dbReference>
<protein>
    <recommendedName>
        <fullName evidence="3">NodB homology domain-containing protein</fullName>
    </recommendedName>
</protein>
<keyword evidence="2" id="KW-1185">Reference proteome</keyword>
<reference evidence="1 2" key="1">
    <citation type="submission" date="2013-08" db="EMBL/GenBank/DDBJ databases">
        <authorList>
            <person name="Huang J."/>
            <person name="Wang G."/>
        </authorList>
    </citation>
    <scope>NUCLEOTIDE SEQUENCE [LARGE SCALE GENOMIC DNA]</scope>
    <source>
        <strain evidence="1 2">BH030004</strain>
    </source>
</reference>
<dbReference type="OrthoDB" id="2492838at2"/>
<dbReference type="STRING" id="1385511.GCA_000425225_00756"/>
<accession>A0A0A5FXP8</accession>